<dbReference type="KEGG" id="lma:LMJF_12_1230"/>
<dbReference type="GO" id="GO:0005737">
    <property type="term" value="C:cytoplasm"/>
    <property type="evidence" value="ECO:0000266"/>
    <property type="project" value="GeneDB"/>
</dbReference>
<feature type="transmembrane region" description="Helical" evidence="6">
    <location>
        <begin position="60"/>
        <end position="81"/>
    </location>
</feature>
<evidence type="ECO:0000256" key="2">
    <source>
        <dbReference type="ARBA" id="ARBA00022692"/>
    </source>
</evidence>
<feature type="transmembrane region" description="Helical" evidence="6">
    <location>
        <begin position="208"/>
        <end position="225"/>
    </location>
</feature>
<dbReference type="InterPro" id="IPR045014">
    <property type="entry name" value="TM41A/B"/>
</dbReference>
<dbReference type="GO" id="GO:0097014">
    <property type="term" value="C:ciliary plasm"/>
    <property type="evidence" value="ECO:0000266"/>
    <property type="project" value="GeneDB"/>
</dbReference>
<feature type="transmembrane region" description="Helical" evidence="6">
    <location>
        <begin position="119"/>
        <end position="141"/>
    </location>
</feature>
<dbReference type="eggNOG" id="KOG3140">
    <property type="taxonomic scope" value="Eukaryota"/>
</dbReference>
<evidence type="ECO:0000256" key="3">
    <source>
        <dbReference type="ARBA" id="ARBA00022989"/>
    </source>
</evidence>
<dbReference type="InParanoid" id="Q4QGG6"/>
<dbReference type="VEuPathDB" id="TriTrypDB:LMJLV39_120014500"/>
<organism evidence="8 9">
    <name type="scientific">Leishmania major</name>
    <dbReference type="NCBI Taxonomy" id="5664"/>
    <lineage>
        <taxon>Eukaryota</taxon>
        <taxon>Discoba</taxon>
        <taxon>Euglenozoa</taxon>
        <taxon>Kinetoplastea</taxon>
        <taxon>Metakinetoplastina</taxon>
        <taxon>Trypanosomatida</taxon>
        <taxon>Trypanosomatidae</taxon>
        <taxon>Leishmaniinae</taxon>
        <taxon>Leishmania</taxon>
    </lineage>
</organism>
<evidence type="ECO:0000256" key="6">
    <source>
        <dbReference type="SAM" id="Phobius"/>
    </source>
</evidence>
<protein>
    <recommendedName>
        <fullName evidence="7">VTT domain-containing protein</fullName>
    </recommendedName>
</protein>
<gene>
    <name evidence="8" type="ORF">LMJF_12_1230</name>
</gene>
<dbReference type="InterPro" id="IPR032816">
    <property type="entry name" value="VTT_dom"/>
</dbReference>
<dbReference type="OMA" id="NWLLNMA"/>
<dbReference type="GO" id="GO:0005654">
    <property type="term" value="C:nucleoplasm"/>
    <property type="evidence" value="ECO:0000266"/>
    <property type="project" value="GeneDB"/>
</dbReference>
<keyword evidence="4 6" id="KW-0472">Membrane</keyword>
<dbReference type="Proteomes" id="UP000000542">
    <property type="component" value="Chromosome 12"/>
</dbReference>
<dbReference type="PANTHER" id="PTHR43220:SF18">
    <property type="entry name" value="TRANSMEMBRANE PROTEIN 41B"/>
    <property type="match status" value="1"/>
</dbReference>
<feature type="transmembrane region" description="Helical" evidence="6">
    <location>
        <begin position="277"/>
        <end position="295"/>
    </location>
</feature>
<comment type="subcellular location">
    <subcellularLocation>
        <location evidence="1">Membrane</location>
        <topology evidence="1">Multi-pass membrane protein</topology>
    </subcellularLocation>
</comment>
<comment type="similarity">
    <text evidence="5">Belongs to the TMEM41 family.</text>
</comment>
<dbReference type="EMBL" id="FR796408">
    <property type="protein sequence ID" value="CAJ03080.1"/>
    <property type="molecule type" value="Genomic_DNA"/>
</dbReference>
<accession>Q4QGG6</accession>
<dbReference type="VEuPathDB" id="TriTrypDB:LMJFC_120019400"/>
<feature type="transmembrane region" description="Helical" evidence="6">
    <location>
        <begin position="147"/>
        <end position="172"/>
    </location>
</feature>
<keyword evidence="3 6" id="KW-1133">Transmembrane helix</keyword>
<feature type="domain" description="VTT" evidence="7">
    <location>
        <begin position="135"/>
        <end position="260"/>
    </location>
</feature>
<dbReference type="GeneID" id="5650017"/>
<keyword evidence="2 6" id="KW-0812">Transmembrane</keyword>
<reference evidence="8 9" key="2">
    <citation type="journal article" date="2011" name="Genome Res.">
        <title>Chromosome and gene copy number variation allow major structural change between species and strains of Leishmania.</title>
        <authorList>
            <person name="Rogers M.B."/>
            <person name="Hilley J.D."/>
            <person name="Dickens N.J."/>
            <person name="Wilkes J."/>
            <person name="Bates P.A."/>
            <person name="Depledge D.P."/>
            <person name="Harris D."/>
            <person name="Her Y."/>
            <person name="Herzyk P."/>
            <person name="Imamura H."/>
            <person name="Otto T.D."/>
            <person name="Sanders M."/>
            <person name="Seeger K."/>
            <person name="Dujardin J.C."/>
            <person name="Berriman M."/>
            <person name="Smith D.F."/>
            <person name="Hertz-Fowler C."/>
            <person name="Mottram J.C."/>
        </authorList>
    </citation>
    <scope>NUCLEOTIDE SEQUENCE [LARGE SCALE GENOMIC DNA]</scope>
    <source>
        <strain evidence="9">MHOM/IL/81/Friedlin</strain>
    </source>
</reference>
<dbReference type="AlphaFoldDB" id="Q4QGG6"/>
<proteinExistence type="inferred from homology"/>
<evidence type="ECO:0000313" key="8">
    <source>
        <dbReference type="EMBL" id="CAJ03080.1"/>
    </source>
</evidence>
<dbReference type="Pfam" id="PF09335">
    <property type="entry name" value="VTT_dom"/>
    <property type="match status" value="1"/>
</dbReference>
<evidence type="ECO:0000256" key="1">
    <source>
        <dbReference type="ARBA" id="ARBA00004141"/>
    </source>
</evidence>
<dbReference type="GO" id="GO:0016020">
    <property type="term" value="C:membrane"/>
    <property type="evidence" value="ECO:0007669"/>
    <property type="project" value="UniProtKB-SubCell"/>
</dbReference>
<evidence type="ECO:0000256" key="5">
    <source>
        <dbReference type="ARBA" id="ARBA00025797"/>
    </source>
</evidence>
<dbReference type="RefSeq" id="XP_001681732.1">
    <property type="nucleotide sequence ID" value="XM_001681680.1"/>
</dbReference>
<dbReference type="VEuPathDB" id="TriTrypDB:LmjF.12.1230"/>
<dbReference type="GO" id="GO:0000045">
    <property type="term" value="P:autophagosome assembly"/>
    <property type="evidence" value="ECO:0000318"/>
    <property type="project" value="GO_Central"/>
</dbReference>
<name>Q4QGG6_LEIMA</name>
<evidence type="ECO:0000259" key="7">
    <source>
        <dbReference type="Pfam" id="PF09335"/>
    </source>
</evidence>
<sequence length="332" mass="36004">MSALFVCSPSRTTVSVQLARCALRLQRRLGRLCEGVVVTMAIMMHVGNQVERPARNALRVLVPLLICLFFFLYITGTFSVFSRVQEIVQAEETSLRSASGIAEFCKDLQKLAQQQYWQVLLFITSLYLTLQTFCVPGTVVLNAAVGAVMGTLLGVPYCTLLGTVGSMCCFLFSRIVGTSLVEAVDSRLMRGKGLTKIRSQVSYHRADLFVYLIFLRLTPILPNWLVNLASPVLGVPLHTFAGATMLGIVPQTYLTVRFGSLAHSGRPGEKKRIVTPWDTLLLAVTGVGILVGFRLKKKFVPNRKDGGSGGVAADRLSGITASSGSVCASPLV</sequence>
<evidence type="ECO:0000313" key="9">
    <source>
        <dbReference type="Proteomes" id="UP000000542"/>
    </source>
</evidence>
<keyword evidence="9" id="KW-1185">Reference proteome</keyword>
<dbReference type="PANTHER" id="PTHR43220">
    <property type="match status" value="1"/>
</dbReference>
<dbReference type="HOGENOM" id="CLU_837980_0_0_1"/>
<dbReference type="VEuPathDB" id="TriTrypDB:LMJSD75_120015200"/>
<reference evidence="8 9" key="1">
    <citation type="journal article" date="2005" name="Science">
        <title>The genome of the kinetoplastid parasite, Leishmania major.</title>
        <authorList>
            <person name="Ivens A.C."/>
            <person name="Peacock C.S."/>
            <person name="Worthey E.A."/>
            <person name="Murphy L."/>
            <person name="Aggarwal G."/>
            <person name="Berriman M."/>
            <person name="Sisk E."/>
            <person name="Rajandream M.A."/>
            <person name="Adlem E."/>
            <person name="Aert R."/>
            <person name="Anupama A."/>
            <person name="Apostolou Z."/>
            <person name="Attipoe P."/>
            <person name="Bason N."/>
            <person name="Bauser C."/>
            <person name="Beck A."/>
            <person name="Beverley S.M."/>
            <person name="Bianchettin G."/>
            <person name="Borzym K."/>
            <person name="Bothe G."/>
            <person name="Bruschi C.V."/>
            <person name="Collins M."/>
            <person name="Cadag E."/>
            <person name="Ciarloni L."/>
            <person name="Clayton C."/>
            <person name="Coulson R.M."/>
            <person name="Cronin A."/>
            <person name="Cruz A.K."/>
            <person name="Davies R.M."/>
            <person name="De Gaudenzi J."/>
            <person name="Dobson D.E."/>
            <person name="Duesterhoeft A."/>
            <person name="Fazelina G."/>
            <person name="Fosker N."/>
            <person name="Frasch A.C."/>
            <person name="Fraser A."/>
            <person name="Fuchs M."/>
            <person name="Gabel C."/>
            <person name="Goble A."/>
            <person name="Goffeau A."/>
            <person name="Harris D."/>
            <person name="Hertz-Fowler C."/>
            <person name="Hilbert H."/>
            <person name="Horn D."/>
            <person name="Huang Y."/>
            <person name="Klages S."/>
            <person name="Knights A."/>
            <person name="Kube M."/>
            <person name="Larke N."/>
            <person name="Litvin L."/>
            <person name="Lord A."/>
            <person name="Louie T."/>
            <person name="Marra M."/>
            <person name="Masuy D."/>
            <person name="Matthews K."/>
            <person name="Michaeli S."/>
            <person name="Mottram J.C."/>
            <person name="Muller-Auer S."/>
            <person name="Munden H."/>
            <person name="Nelson S."/>
            <person name="Norbertczak H."/>
            <person name="Oliver K."/>
            <person name="O'neil S."/>
            <person name="Pentony M."/>
            <person name="Pohl T.M."/>
            <person name="Price C."/>
            <person name="Purnelle B."/>
            <person name="Quail M.A."/>
            <person name="Rabbinowitsch E."/>
            <person name="Reinhardt R."/>
            <person name="Rieger M."/>
            <person name="Rinta J."/>
            <person name="Robben J."/>
            <person name="Robertson L."/>
            <person name="Ruiz J.C."/>
            <person name="Rutter S."/>
            <person name="Saunders D."/>
            <person name="Schafer M."/>
            <person name="Schein J."/>
            <person name="Schwartz D.C."/>
            <person name="Seeger K."/>
            <person name="Seyler A."/>
            <person name="Sharp S."/>
            <person name="Shin H."/>
            <person name="Sivam D."/>
            <person name="Squares R."/>
            <person name="Squares S."/>
            <person name="Tosato V."/>
            <person name="Vogt C."/>
            <person name="Volckaert G."/>
            <person name="Wambutt R."/>
            <person name="Warren T."/>
            <person name="Wedler H."/>
            <person name="Woodward J."/>
            <person name="Zhou S."/>
            <person name="Zimmermann W."/>
            <person name="Smith D.F."/>
            <person name="Blackwell J.M."/>
            <person name="Stuart K.D."/>
            <person name="Barrell B."/>
            <person name="Myler P.J."/>
        </authorList>
    </citation>
    <scope>NUCLEOTIDE SEQUENCE [LARGE SCALE GENOMIC DNA]</scope>
    <source>
        <strain evidence="9">MHOM/IL/81/Friedlin</strain>
    </source>
</reference>
<evidence type="ECO:0000256" key="4">
    <source>
        <dbReference type="ARBA" id="ARBA00023136"/>
    </source>
</evidence>